<accession>A0A1I5SB14</accession>
<keyword evidence="3" id="KW-1185">Reference proteome</keyword>
<evidence type="ECO:0000313" key="2">
    <source>
        <dbReference type="EMBL" id="SFP67466.1"/>
    </source>
</evidence>
<proteinExistence type="predicted"/>
<dbReference type="EMBL" id="FOXM01000004">
    <property type="protein sequence ID" value="SFP67466.1"/>
    <property type="molecule type" value="Genomic_DNA"/>
</dbReference>
<dbReference type="Proteomes" id="UP000243084">
    <property type="component" value="Unassembled WGS sequence"/>
</dbReference>
<reference evidence="3" key="1">
    <citation type="submission" date="2016-10" db="EMBL/GenBank/DDBJ databases">
        <authorList>
            <person name="Varghese N."/>
            <person name="Submissions S."/>
        </authorList>
    </citation>
    <scope>NUCLEOTIDE SEQUENCE [LARGE SCALE GENOMIC DNA]</scope>
    <source>
        <strain evidence="3">JCM 18195</strain>
    </source>
</reference>
<feature type="region of interest" description="Disordered" evidence="1">
    <location>
        <begin position="66"/>
        <end position="86"/>
    </location>
</feature>
<gene>
    <name evidence="2" type="ORF">SAMN05216229_104266</name>
</gene>
<evidence type="ECO:0000313" key="3">
    <source>
        <dbReference type="Proteomes" id="UP000243084"/>
    </source>
</evidence>
<sequence length="86" mass="9684">MDIDVLELKLKAAVGSAFIRHVRENPQLARAIYHELVPSYGLPYPEQKILSEWLLEPNVIDNGATLPYPFNDESEPDSLPGTTHLE</sequence>
<name>A0A1I5SB14_9GAMM</name>
<protein>
    <submittedName>
        <fullName evidence="2">Uncharacterized protein</fullName>
    </submittedName>
</protein>
<organism evidence="2 3">
    <name type="scientific">Geopseudomonas sagittaria</name>
    <dbReference type="NCBI Taxonomy" id="1135990"/>
    <lineage>
        <taxon>Bacteria</taxon>
        <taxon>Pseudomonadati</taxon>
        <taxon>Pseudomonadota</taxon>
        <taxon>Gammaproteobacteria</taxon>
        <taxon>Pseudomonadales</taxon>
        <taxon>Pseudomonadaceae</taxon>
        <taxon>Geopseudomonas</taxon>
    </lineage>
</organism>
<evidence type="ECO:0000256" key="1">
    <source>
        <dbReference type="SAM" id="MobiDB-lite"/>
    </source>
</evidence>
<dbReference type="AlphaFoldDB" id="A0A1I5SB14"/>